<evidence type="ECO:0000313" key="3">
    <source>
        <dbReference type="Proteomes" id="UP000266287"/>
    </source>
</evidence>
<evidence type="ECO:0000259" key="1">
    <source>
        <dbReference type="Pfam" id="PF01909"/>
    </source>
</evidence>
<dbReference type="Pfam" id="PF01909">
    <property type="entry name" value="NTP_transf_2"/>
    <property type="match status" value="1"/>
</dbReference>
<dbReference type="SUPFAM" id="SSF81301">
    <property type="entry name" value="Nucleotidyltransferase"/>
    <property type="match status" value="1"/>
</dbReference>
<protein>
    <submittedName>
        <fullName evidence="2">Nucleotidyltransferase domain-containing protein</fullName>
    </submittedName>
</protein>
<dbReference type="PANTHER" id="PTHR33933:SF1">
    <property type="entry name" value="PROTEIN ADENYLYLTRANSFERASE MNTA-RELATED"/>
    <property type="match status" value="1"/>
</dbReference>
<sequence>MELKKMKTLSKKTRKRIVERINSHFKPEKIILFGSYAYGTPKKNSDVDLFIVMETEDKPSKRRIEISGLFRDRQMPMDFIVKTPSEVKERLLMGDFFINRILKKGEVLYEKKIG</sequence>
<dbReference type="InterPro" id="IPR052548">
    <property type="entry name" value="Type_VII_TA_antitoxin"/>
</dbReference>
<name>A0A399FU73_UNCN2</name>
<dbReference type="EMBL" id="NDHY01000010">
    <property type="protein sequence ID" value="RIH99854.1"/>
    <property type="molecule type" value="Genomic_DNA"/>
</dbReference>
<comment type="caution">
    <text evidence="2">The sequence shown here is derived from an EMBL/GenBank/DDBJ whole genome shotgun (WGS) entry which is preliminary data.</text>
</comment>
<dbReference type="InterPro" id="IPR002934">
    <property type="entry name" value="Polymerase_NTP_transf_dom"/>
</dbReference>
<keyword evidence="2" id="KW-0808">Transferase</keyword>
<dbReference type="PANTHER" id="PTHR33933">
    <property type="entry name" value="NUCLEOTIDYLTRANSFERASE"/>
    <property type="match status" value="1"/>
</dbReference>
<reference evidence="2 3" key="1">
    <citation type="submission" date="2018-08" db="EMBL/GenBank/DDBJ databases">
        <title>Draft genome of candidate division NPL-UPA2 bacterium Unc8 that adapted to ultra-basic serpentinizing groundwater.</title>
        <authorList>
            <person name="Ishii S."/>
            <person name="Suzuki S."/>
            <person name="Nealson K.H."/>
        </authorList>
    </citation>
    <scope>NUCLEOTIDE SEQUENCE [LARGE SCALE GENOMIC DNA]</scope>
    <source>
        <strain evidence="2">Unc8</strain>
    </source>
</reference>
<accession>A0A399FU73</accession>
<dbReference type="AlphaFoldDB" id="A0A399FU73"/>
<dbReference type="Gene3D" id="3.30.460.10">
    <property type="entry name" value="Beta Polymerase, domain 2"/>
    <property type="match status" value="1"/>
</dbReference>
<dbReference type="CDD" id="cd05403">
    <property type="entry name" value="NT_KNTase_like"/>
    <property type="match status" value="1"/>
</dbReference>
<evidence type="ECO:0000313" key="2">
    <source>
        <dbReference type="EMBL" id="RIH99854.1"/>
    </source>
</evidence>
<gene>
    <name evidence="2" type="ORF">B9J77_04195</name>
</gene>
<proteinExistence type="predicted"/>
<feature type="domain" description="Polymerase nucleotidyl transferase" evidence="1">
    <location>
        <begin position="15"/>
        <end position="103"/>
    </location>
</feature>
<dbReference type="GO" id="GO:0016779">
    <property type="term" value="F:nucleotidyltransferase activity"/>
    <property type="evidence" value="ECO:0007669"/>
    <property type="project" value="InterPro"/>
</dbReference>
<organism evidence="2 3">
    <name type="scientific">candidate division NPL-UPA2 bacterium Unc8</name>
    <dbReference type="NCBI Taxonomy" id="1980939"/>
    <lineage>
        <taxon>Bacteria</taxon>
    </lineage>
</organism>
<dbReference type="InterPro" id="IPR043519">
    <property type="entry name" value="NT_sf"/>
</dbReference>
<dbReference type="Proteomes" id="UP000266287">
    <property type="component" value="Unassembled WGS sequence"/>
</dbReference>